<reference evidence="1" key="1">
    <citation type="journal article" date="2011" name="Genome Biol.">
        <title>The draft genome of the carcinogenic human liver fluke Clonorchis sinensis.</title>
        <authorList>
            <person name="Wang X."/>
            <person name="Chen W."/>
            <person name="Huang Y."/>
            <person name="Sun J."/>
            <person name="Men J."/>
            <person name="Liu H."/>
            <person name="Luo F."/>
            <person name="Guo L."/>
            <person name="Lv X."/>
            <person name="Deng C."/>
            <person name="Zhou C."/>
            <person name="Fan Y."/>
            <person name="Li X."/>
            <person name="Huang L."/>
            <person name="Hu Y."/>
            <person name="Liang C."/>
            <person name="Hu X."/>
            <person name="Xu J."/>
            <person name="Yu X."/>
        </authorList>
    </citation>
    <scope>NUCLEOTIDE SEQUENCE [LARGE SCALE GENOMIC DNA]</scope>
    <source>
        <strain evidence="1">Henan</strain>
    </source>
</reference>
<evidence type="ECO:0000313" key="1">
    <source>
        <dbReference type="EMBL" id="GAA48761.1"/>
    </source>
</evidence>
<gene>
    <name evidence="1" type="ORF">CLF_102003</name>
</gene>
<proteinExistence type="predicted"/>
<feature type="non-terminal residue" evidence="1">
    <location>
        <position position="86"/>
    </location>
</feature>
<dbReference type="EMBL" id="DF142908">
    <property type="protein sequence ID" value="GAA48761.1"/>
    <property type="molecule type" value="Genomic_DNA"/>
</dbReference>
<reference key="2">
    <citation type="submission" date="2011-10" db="EMBL/GenBank/DDBJ databases">
        <title>The genome and transcriptome sequence of Clonorchis sinensis provide insights into the carcinogenic liver fluke.</title>
        <authorList>
            <person name="Wang X."/>
            <person name="Huang Y."/>
            <person name="Chen W."/>
            <person name="Liu H."/>
            <person name="Guo L."/>
            <person name="Chen Y."/>
            <person name="Luo F."/>
            <person name="Zhou W."/>
            <person name="Sun J."/>
            <person name="Mao Q."/>
            <person name="Liang P."/>
            <person name="Zhou C."/>
            <person name="Tian Y."/>
            <person name="Men J."/>
            <person name="Lv X."/>
            <person name="Huang L."/>
            <person name="Zhou J."/>
            <person name="Hu Y."/>
            <person name="Li R."/>
            <person name="Zhang F."/>
            <person name="Lei H."/>
            <person name="Li X."/>
            <person name="Hu X."/>
            <person name="Liang C."/>
            <person name="Xu J."/>
            <person name="Wu Z."/>
            <person name="Yu X."/>
        </authorList>
    </citation>
    <scope>NUCLEOTIDE SEQUENCE</scope>
    <source>
        <strain>Henan</strain>
    </source>
</reference>
<keyword evidence="2" id="KW-1185">Reference proteome</keyword>
<organism evidence="1 2">
    <name type="scientific">Clonorchis sinensis</name>
    <name type="common">Chinese liver fluke</name>
    <dbReference type="NCBI Taxonomy" id="79923"/>
    <lineage>
        <taxon>Eukaryota</taxon>
        <taxon>Metazoa</taxon>
        <taxon>Spiralia</taxon>
        <taxon>Lophotrochozoa</taxon>
        <taxon>Platyhelminthes</taxon>
        <taxon>Trematoda</taxon>
        <taxon>Digenea</taxon>
        <taxon>Opisthorchiida</taxon>
        <taxon>Opisthorchiata</taxon>
        <taxon>Opisthorchiidae</taxon>
        <taxon>Clonorchis</taxon>
    </lineage>
</organism>
<dbReference type="Proteomes" id="UP000008909">
    <property type="component" value="Unassembled WGS sequence"/>
</dbReference>
<name>G7Y726_CLOSI</name>
<accession>G7Y726</accession>
<protein>
    <submittedName>
        <fullName evidence="1">Dynein heavy chain 1 cytosolic</fullName>
    </submittedName>
</protein>
<evidence type="ECO:0000313" key="2">
    <source>
        <dbReference type="Proteomes" id="UP000008909"/>
    </source>
</evidence>
<dbReference type="AlphaFoldDB" id="G7Y726"/>
<sequence length="86" mass="8950">MADPGGDAPPVPAQPTATLADPSALSQYLFKAVSCILEDDDDGAVVLRSVLEDPTGRDAIKKFISDPQIHSLIVQKLSNKGECGGS</sequence>